<organism evidence="2 3">
    <name type="scientific">Paracoccus benzoatiresistens</name>
    <dbReference type="NCBI Taxonomy" id="2997341"/>
    <lineage>
        <taxon>Bacteria</taxon>
        <taxon>Pseudomonadati</taxon>
        <taxon>Pseudomonadota</taxon>
        <taxon>Alphaproteobacteria</taxon>
        <taxon>Rhodobacterales</taxon>
        <taxon>Paracoccaceae</taxon>
        <taxon>Paracoccus</taxon>
    </lineage>
</organism>
<dbReference type="EMBL" id="JAPTYD010000094">
    <property type="protein sequence ID" value="MCZ0964385.1"/>
    <property type="molecule type" value="Genomic_DNA"/>
</dbReference>
<accession>A0ABT4JCD6</accession>
<evidence type="ECO:0000313" key="2">
    <source>
        <dbReference type="EMBL" id="MCZ0964385.1"/>
    </source>
</evidence>
<feature type="domain" description="HTH cro/C1-type" evidence="1">
    <location>
        <begin position="34"/>
        <end position="90"/>
    </location>
</feature>
<evidence type="ECO:0000259" key="1">
    <source>
        <dbReference type="PROSITE" id="PS50943"/>
    </source>
</evidence>
<name>A0ABT4JCD6_9RHOB</name>
<protein>
    <submittedName>
        <fullName evidence="2">Helix-turn-helix transcriptional regulator</fullName>
    </submittedName>
</protein>
<dbReference type="Pfam" id="PF01381">
    <property type="entry name" value="HTH_3"/>
    <property type="match status" value="1"/>
</dbReference>
<dbReference type="InterPro" id="IPR001387">
    <property type="entry name" value="Cro/C1-type_HTH"/>
</dbReference>
<evidence type="ECO:0000313" key="3">
    <source>
        <dbReference type="Proteomes" id="UP001149822"/>
    </source>
</evidence>
<dbReference type="SMART" id="SM00530">
    <property type="entry name" value="HTH_XRE"/>
    <property type="match status" value="1"/>
</dbReference>
<comment type="caution">
    <text evidence="2">The sequence shown here is derived from an EMBL/GenBank/DDBJ whole genome shotgun (WGS) entry which is preliminary data.</text>
</comment>
<reference evidence="2" key="1">
    <citation type="submission" date="2022-12" db="EMBL/GenBank/DDBJ databases">
        <title>Paracoccus sp. EF6 isolated from a lake water.</title>
        <authorList>
            <person name="Liu H."/>
        </authorList>
    </citation>
    <scope>NUCLEOTIDE SEQUENCE</scope>
    <source>
        <strain evidence="2">EF6</strain>
    </source>
</reference>
<proteinExistence type="predicted"/>
<dbReference type="InterPro" id="IPR010982">
    <property type="entry name" value="Lambda_DNA-bd_dom_sf"/>
</dbReference>
<dbReference type="CDD" id="cd00093">
    <property type="entry name" value="HTH_XRE"/>
    <property type="match status" value="1"/>
</dbReference>
<dbReference type="Gene3D" id="1.10.260.40">
    <property type="entry name" value="lambda repressor-like DNA-binding domains"/>
    <property type="match status" value="1"/>
</dbReference>
<gene>
    <name evidence="2" type="ORF">OU682_22745</name>
</gene>
<dbReference type="RefSeq" id="WP_268944476.1">
    <property type="nucleotide sequence ID" value="NZ_JAPTYD010000094.1"/>
</dbReference>
<dbReference type="SUPFAM" id="SSF47413">
    <property type="entry name" value="lambda repressor-like DNA-binding domains"/>
    <property type="match status" value="1"/>
</dbReference>
<keyword evidence="3" id="KW-1185">Reference proteome</keyword>
<sequence length="90" mass="10083">MTKLADLKQRLMDNPEFREEYAKADAEFALIEAMIMARREAKLTQAELAEKIGTTQSAIARLEAGRVSPSISTLRRYAEATGHQLRVGFV</sequence>
<dbReference type="PROSITE" id="PS50943">
    <property type="entry name" value="HTH_CROC1"/>
    <property type="match status" value="1"/>
</dbReference>
<dbReference type="Proteomes" id="UP001149822">
    <property type="component" value="Unassembled WGS sequence"/>
</dbReference>